<dbReference type="EMBL" id="AAZO01005265">
    <property type="status" value="NOT_ANNOTATED_CDS"/>
    <property type="molecule type" value="Genomic_DNA"/>
</dbReference>
<organism>
    <name type="scientific">Pediculus humanus subsp. corporis</name>
    <name type="common">Body louse</name>
    <dbReference type="NCBI Taxonomy" id="121224"/>
    <lineage>
        <taxon>Eukaryota</taxon>
        <taxon>Metazoa</taxon>
        <taxon>Ecdysozoa</taxon>
        <taxon>Arthropoda</taxon>
        <taxon>Hexapoda</taxon>
        <taxon>Insecta</taxon>
        <taxon>Pterygota</taxon>
        <taxon>Neoptera</taxon>
        <taxon>Paraneoptera</taxon>
        <taxon>Psocodea</taxon>
        <taxon>Troctomorpha</taxon>
        <taxon>Phthiraptera</taxon>
        <taxon>Anoplura</taxon>
        <taxon>Pediculidae</taxon>
        <taxon>Pediculus</taxon>
    </lineage>
</organism>
<feature type="domain" description="Myb-like" evidence="7">
    <location>
        <begin position="251"/>
        <end position="300"/>
    </location>
</feature>
<dbReference type="SMART" id="SM00717">
    <property type="entry name" value="SANT"/>
    <property type="match status" value="5"/>
</dbReference>
<dbReference type="GO" id="GO:0001006">
    <property type="term" value="F:RNA polymerase III type 3 promoter sequence-specific DNA binding"/>
    <property type="evidence" value="ECO:0007669"/>
    <property type="project" value="TreeGrafter"/>
</dbReference>
<reference evidence="9" key="2">
    <citation type="submission" date="2007-04" db="EMBL/GenBank/DDBJ databases">
        <title>The genome of the human body louse.</title>
        <authorList>
            <consortium name="The Human Body Louse Genome Consortium"/>
            <person name="Kirkness E."/>
            <person name="Walenz B."/>
            <person name="Hass B."/>
            <person name="Bruggner R."/>
            <person name="Strausberg R."/>
        </authorList>
    </citation>
    <scope>NUCLEOTIDE SEQUENCE</scope>
    <source>
        <strain evidence="9">USDA</strain>
    </source>
</reference>
<reference evidence="9" key="1">
    <citation type="submission" date="2007-04" db="EMBL/GenBank/DDBJ databases">
        <title>Annotation of Pediculus humanus corporis strain USDA.</title>
        <authorList>
            <person name="Kirkness E."/>
            <person name="Hannick L."/>
            <person name="Hass B."/>
            <person name="Bruggner R."/>
            <person name="Lawson D."/>
            <person name="Bidwell S."/>
            <person name="Joardar V."/>
            <person name="Caler E."/>
            <person name="Walenz B."/>
            <person name="Inman J."/>
            <person name="Schobel S."/>
            <person name="Galinsky K."/>
            <person name="Amedeo P."/>
            <person name="Strausberg R."/>
        </authorList>
    </citation>
    <scope>NUCLEOTIDE SEQUENCE</scope>
    <source>
        <strain evidence="9">USDA</strain>
    </source>
</reference>
<dbReference type="KEGG" id="phu:Phum_PHUM431720"/>
<sequence>MDEFFEILDWPDSSYSSIKTGYSCNIQNNENENKKNTLLDSNGFSKDDSNSVLKENSQNNTVICNEPQSSFNLKDPPDINEILELDEINIKPTPHNVSVLNAACQKVLIEMESTLLNLLEKNRADQEIVLNYLNSNEKPTVNSEPKKKTFSSLCIPFFKNELGYPPPQNQDVIRKKRNHSHLSVESVYVSHIWSPKDSNLLVKAVNEEQKEKSNGKCIDANSIDWMKISASYMNEKFTDSECKSKWILHSSPSVNKSPWKSNEIKNLMSISKKYGKQNWDEIAIELGTNRTGFQCCVKYHIQQNRNGSRWSKEEDSALISLVKQYQIKDYIPWKKVAWNVDGRTLRQCYERYNYHLQDIKKGYFTKQEDFLLVYLYSQLHNFREVGKYFPYRVPPQIRARYEYLVKSAMPKFTKEEDKLLAELVVKYARNWNKISEHFTNRSKLQCRKRWADIQKEISLKVKNDNESDSDVDSVDLISDENPNTEKQIKLDANVLNPSLTSSSSRKKKQHSFSPEYVNLMNYCKHSYKFLFGPKPRQPTEDADKKLLCDNLIISMKSLGIENVKSSFDVSALSNDCEFDAEDVETLKRIKKSEEDNETETEIEVCHKIIPPNYVTLVGARTLTLNKGKIKNLCEFYKKDTKSIQTGFSDNERMLFSDAKKLFKSRLKTLFAFPLILSNISPNVIDLKNVKKGKAKKSKPLSQRQRKNHSKMMRAHKKSSSKVKKMINKIISDQKCEELPENDETVGKRNEADEKRINGDESTTMTSSDSNVTKVKRKRGRPPKNLKNGGKKIKLSD</sequence>
<feature type="domain" description="Myb-like" evidence="7">
    <location>
        <begin position="411"/>
        <end position="454"/>
    </location>
</feature>
<evidence type="ECO:0000259" key="8">
    <source>
        <dbReference type="PROSITE" id="PS51294"/>
    </source>
</evidence>
<dbReference type="OrthoDB" id="2143914at2759"/>
<feature type="domain" description="HTH myb-type" evidence="8">
    <location>
        <begin position="411"/>
        <end position="458"/>
    </location>
</feature>
<proteinExistence type="predicted"/>
<dbReference type="GeneID" id="8230241"/>
<keyword evidence="11" id="KW-1185">Reference proteome</keyword>
<dbReference type="PANTHER" id="PTHR46621:SF1">
    <property type="entry name" value="SNRNA-ACTIVATING PROTEIN COMPLEX SUBUNIT 4"/>
    <property type="match status" value="1"/>
</dbReference>
<evidence type="ECO:0000256" key="2">
    <source>
        <dbReference type="ARBA" id="ARBA00023015"/>
    </source>
</evidence>
<dbReference type="GO" id="GO:0000978">
    <property type="term" value="F:RNA polymerase II cis-regulatory region sequence-specific DNA binding"/>
    <property type="evidence" value="ECO:0007669"/>
    <property type="project" value="TreeGrafter"/>
</dbReference>
<evidence type="ECO:0000256" key="5">
    <source>
        <dbReference type="ARBA" id="ARBA00023242"/>
    </source>
</evidence>
<keyword evidence="5" id="KW-0539">Nucleus</keyword>
<dbReference type="eggNOG" id="KOG0049">
    <property type="taxonomic scope" value="Eukaryota"/>
</dbReference>
<reference evidence="10" key="3">
    <citation type="submission" date="2021-02" db="UniProtKB">
        <authorList>
            <consortium name="EnsemblMetazoa"/>
        </authorList>
    </citation>
    <scope>IDENTIFICATION</scope>
    <source>
        <strain evidence="10">USDA</strain>
    </source>
</reference>
<dbReference type="GO" id="GO:0005634">
    <property type="term" value="C:nucleus"/>
    <property type="evidence" value="ECO:0007669"/>
    <property type="project" value="UniProtKB-SubCell"/>
</dbReference>
<dbReference type="EnsemblMetazoa" id="PHUM431720-RA">
    <property type="protein sequence ID" value="PHUM431720-PA"/>
    <property type="gene ID" value="PHUM431720"/>
</dbReference>
<dbReference type="CDD" id="cd00167">
    <property type="entry name" value="SANT"/>
    <property type="match status" value="2"/>
</dbReference>
<dbReference type="CTD" id="8230241"/>
<dbReference type="InterPro" id="IPR009057">
    <property type="entry name" value="Homeodomain-like_sf"/>
</dbReference>
<dbReference type="Pfam" id="PF00249">
    <property type="entry name" value="Myb_DNA-binding"/>
    <property type="match status" value="1"/>
</dbReference>
<keyword evidence="2" id="KW-0805">Transcription regulation</keyword>
<protein>
    <recommendedName>
        <fullName evidence="12">snRNA-activating protein complex subunit 4</fullName>
    </recommendedName>
</protein>
<dbReference type="GO" id="GO:0019185">
    <property type="term" value="C:snRNA-activating protein complex"/>
    <property type="evidence" value="ECO:0007669"/>
    <property type="project" value="TreeGrafter"/>
</dbReference>
<evidence type="ECO:0000313" key="10">
    <source>
        <dbReference type="EnsemblMetazoa" id="PHUM431720-PA"/>
    </source>
</evidence>
<feature type="compositionally biased region" description="Polar residues" evidence="6">
    <location>
        <begin position="759"/>
        <end position="772"/>
    </location>
</feature>
<evidence type="ECO:0000259" key="7">
    <source>
        <dbReference type="PROSITE" id="PS50090"/>
    </source>
</evidence>
<dbReference type="RefSeq" id="XP_002429387.1">
    <property type="nucleotide sequence ID" value="XM_002429342.1"/>
</dbReference>
<dbReference type="SUPFAM" id="SSF46689">
    <property type="entry name" value="Homeodomain-like"/>
    <property type="match status" value="3"/>
</dbReference>
<comment type="subcellular location">
    <subcellularLocation>
        <location evidence="1">Nucleus</location>
    </subcellularLocation>
</comment>
<name>E0VTE3_PEDHC</name>
<feature type="compositionally biased region" description="Basic residues" evidence="6">
    <location>
        <begin position="773"/>
        <end position="796"/>
    </location>
</feature>
<evidence type="ECO:0000256" key="1">
    <source>
        <dbReference type="ARBA" id="ARBA00004123"/>
    </source>
</evidence>
<evidence type="ECO:0008006" key="12">
    <source>
        <dbReference type="Google" id="ProtNLM"/>
    </source>
</evidence>
<dbReference type="HOGENOM" id="CLU_353127_0_0_1"/>
<evidence type="ECO:0000313" key="9">
    <source>
        <dbReference type="EMBL" id="EEB16649.1"/>
    </source>
</evidence>
<feature type="region of interest" description="Disordered" evidence="6">
    <location>
        <begin position="736"/>
        <end position="796"/>
    </location>
</feature>
<dbReference type="AlphaFoldDB" id="E0VTE3"/>
<keyword evidence="4" id="KW-0804">Transcription</keyword>
<evidence type="ECO:0000256" key="6">
    <source>
        <dbReference type="SAM" id="MobiDB-lite"/>
    </source>
</evidence>
<dbReference type="PROSITE" id="PS51294">
    <property type="entry name" value="HTH_MYB"/>
    <property type="match status" value="2"/>
</dbReference>
<dbReference type="InterPro" id="IPR017930">
    <property type="entry name" value="Myb_dom"/>
</dbReference>
<dbReference type="PANTHER" id="PTHR46621">
    <property type="entry name" value="SNRNA-ACTIVATING PROTEIN COMPLEX SUBUNIT 4"/>
    <property type="match status" value="1"/>
</dbReference>
<dbReference type="Proteomes" id="UP000009046">
    <property type="component" value="Unassembled WGS sequence"/>
</dbReference>
<evidence type="ECO:0000256" key="4">
    <source>
        <dbReference type="ARBA" id="ARBA00023163"/>
    </source>
</evidence>
<feature type="region of interest" description="Disordered" evidence="6">
    <location>
        <begin position="38"/>
        <end position="58"/>
    </location>
</feature>
<feature type="domain" description="Myb-like" evidence="7">
    <location>
        <begin position="302"/>
        <end position="356"/>
    </location>
</feature>
<feature type="region of interest" description="Disordered" evidence="6">
    <location>
        <begin position="691"/>
        <end position="723"/>
    </location>
</feature>
<dbReference type="InterPro" id="IPR051575">
    <property type="entry name" value="Myb-like_DNA-bd"/>
</dbReference>
<feature type="domain" description="Myb-like" evidence="7">
    <location>
        <begin position="193"/>
        <end position="246"/>
    </location>
</feature>
<evidence type="ECO:0000256" key="3">
    <source>
        <dbReference type="ARBA" id="ARBA00023125"/>
    </source>
</evidence>
<dbReference type="GO" id="GO:0042795">
    <property type="term" value="P:snRNA transcription by RNA polymerase II"/>
    <property type="evidence" value="ECO:0007669"/>
    <property type="project" value="TreeGrafter"/>
</dbReference>
<accession>E0VTE3</accession>
<keyword evidence="3" id="KW-0238">DNA-binding</keyword>
<feature type="compositionally biased region" description="Basic and acidic residues" evidence="6">
    <location>
        <begin position="744"/>
        <end position="758"/>
    </location>
</feature>
<dbReference type="VEuPathDB" id="VectorBase:PHUM431720"/>
<dbReference type="InParanoid" id="E0VTE3"/>
<dbReference type="Pfam" id="PF13921">
    <property type="entry name" value="Myb_DNA-bind_6"/>
    <property type="match status" value="1"/>
</dbReference>
<dbReference type="InterPro" id="IPR001005">
    <property type="entry name" value="SANT/Myb"/>
</dbReference>
<dbReference type="GO" id="GO:0042796">
    <property type="term" value="P:snRNA transcription by RNA polymerase III"/>
    <property type="evidence" value="ECO:0007669"/>
    <property type="project" value="TreeGrafter"/>
</dbReference>
<dbReference type="STRING" id="121224.E0VTE3"/>
<dbReference type="Gene3D" id="1.10.10.60">
    <property type="entry name" value="Homeodomain-like"/>
    <property type="match status" value="3"/>
</dbReference>
<dbReference type="PROSITE" id="PS50090">
    <property type="entry name" value="MYB_LIKE"/>
    <property type="match status" value="4"/>
</dbReference>
<evidence type="ECO:0000313" key="11">
    <source>
        <dbReference type="Proteomes" id="UP000009046"/>
    </source>
</evidence>
<feature type="domain" description="HTH myb-type" evidence="8">
    <location>
        <begin position="302"/>
        <end position="360"/>
    </location>
</feature>
<dbReference type="EMBL" id="DS235762">
    <property type="protein sequence ID" value="EEB16649.1"/>
    <property type="molecule type" value="Genomic_DNA"/>
</dbReference>
<gene>
    <name evidence="10" type="primary">8230241</name>
    <name evidence="9" type="ORF">Phum_PHUM431720</name>
</gene>
<dbReference type="FunCoup" id="E0VTE3">
    <property type="interactions" value="1"/>
</dbReference>